<organism evidence="7">
    <name type="scientific">uncultured Thiotrichaceae bacterium</name>
    <dbReference type="NCBI Taxonomy" id="298394"/>
    <lineage>
        <taxon>Bacteria</taxon>
        <taxon>Pseudomonadati</taxon>
        <taxon>Pseudomonadota</taxon>
        <taxon>Gammaproteobacteria</taxon>
        <taxon>Thiotrichales</taxon>
        <taxon>Thiotrichaceae</taxon>
        <taxon>environmental samples</taxon>
    </lineage>
</organism>
<dbReference type="PROSITE" id="PS50850">
    <property type="entry name" value="MFS"/>
    <property type="match status" value="1"/>
</dbReference>
<reference evidence="7" key="1">
    <citation type="submission" date="2020-01" db="EMBL/GenBank/DDBJ databases">
        <authorList>
            <person name="Meier V. D."/>
            <person name="Meier V D."/>
        </authorList>
    </citation>
    <scope>NUCLEOTIDE SEQUENCE</scope>
    <source>
        <strain evidence="7">HLG_WM_MAG_09</strain>
    </source>
</reference>
<dbReference type="CDD" id="cd17393">
    <property type="entry name" value="MFS_MosC_like"/>
    <property type="match status" value="1"/>
</dbReference>
<evidence type="ECO:0000256" key="5">
    <source>
        <dbReference type="SAM" id="Phobius"/>
    </source>
</evidence>
<evidence type="ECO:0000256" key="3">
    <source>
        <dbReference type="ARBA" id="ARBA00022989"/>
    </source>
</evidence>
<dbReference type="EMBL" id="CACVAT010000545">
    <property type="protein sequence ID" value="CAA6829701.1"/>
    <property type="molecule type" value="Genomic_DNA"/>
</dbReference>
<feature type="transmembrane region" description="Helical" evidence="5">
    <location>
        <begin position="207"/>
        <end position="225"/>
    </location>
</feature>
<dbReference type="InterPro" id="IPR020846">
    <property type="entry name" value="MFS_dom"/>
</dbReference>
<dbReference type="InterPro" id="IPR036259">
    <property type="entry name" value="MFS_trans_sf"/>
</dbReference>
<dbReference type="InterPro" id="IPR011701">
    <property type="entry name" value="MFS"/>
</dbReference>
<name>A0A6S6UGF2_9GAMM</name>
<evidence type="ECO:0000259" key="6">
    <source>
        <dbReference type="PROSITE" id="PS50850"/>
    </source>
</evidence>
<dbReference type="GO" id="GO:0022857">
    <property type="term" value="F:transmembrane transporter activity"/>
    <property type="evidence" value="ECO:0007669"/>
    <property type="project" value="InterPro"/>
</dbReference>
<feature type="transmembrane region" description="Helical" evidence="5">
    <location>
        <begin position="42"/>
        <end position="65"/>
    </location>
</feature>
<feature type="transmembrane region" description="Helical" evidence="5">
    <location>
        <begin position="167"/>
        <end position="186"/>
    </location>
</feature>
<dbReference type="PANTHER" id="PTHR23514:SF13">
    <property type="entry name" value="INNER MEMBRANE PROTEIN YBJJ"/>
    <property type="match status" value="1"/>
</dbReference>
<evidence type="ECO:0000313" key="7">
    <source>
        <dbReference type="EMBL" id="CAA6829701.1"/>
    </source>
</evidence>
<dbReference type="PANTHER" id="PTHR23514">
    <property type="entry name" value="BYPASS OF STOP CODON PROTEIN 6"/>
    <property type="match status" value="1"/>
</dbReference>
<evidence type="ECO:0000256" key="1">
    <source>
        <dbReference type="ARBA" id="ARBA00004141"/>
    </source>
</evidence>
<dbReference type="Gene3D" id="1.20.1250.20">
    <property type="entry name" value="MFS general substrate transporter like domains"/>
    <property type="match status" value="1"/>
</dbReference>
<evidence type="ECO:0000256" key="2">
    <source>
        <dbReference type="ARBA" id="ARBA00022692"/>
    </source>
</evidence>
<gene>
    <name evidence="7" type="ORF">HELGO_WM23362</name>
</gene>
<feature type="transmembrane region" description="Helical" evidence="5">
    <location>
        <begin position="12"/>
        <end position="30"/>
    </location>
</feature>
<accession>A0A6S6UGF2</accession>
<keyword evidence="3 5" id="KW-1133">Transmembrane helix</keyword>
<dbReference type="SUPFAM" id="SSF103473">
    <property type="entry name" value="MFS general substrate transporter"/>
    <property type="match status" value="1"/>
</dbReference>
<comment type="subcellular location">
    <subcellularLocation>
        <location evidence="1">Membrane</location>
        <topology evidence="1">Multi-pass membrane protein</topology>
    </subcellularLocation>
</comment>
<feature type="transmembrane region" description="Helical" evidence="5">
    <location>
        <begin position="77"/>
        <end position="93"/>
    </location>
</feature>
<keyword evidence="4 5" id="KW-0472">Membrane</keyword>
<proteinExistence type="predicted"/>
<dbReference type="Pfam" id="PF07690">
    <property type="entry name" value="MFS_1"/>
    <property type="match status" value="1"/>
</dbReference>
<feature type="transmembrane region" description="Helical" evidence="5">
    <location>
        <begin position="303"/>
        <end position="322"/>
    </location>
</feature>
<dbReference type="InterPro" id="IPR051788">
    <property type="entry name" value="MFS_Transporter"/>
</dbReference>
<sequence>MNSQASIDQRALRAVAVQFLINGAVAASYIPRLPEIRDSLGVDLAVIGQALTIASLGGLLGSWLAGRVITAIGTRQVMIYGTLLLVVLLPMIALASSIWVLLLVMAAIMLVDVIVDVAMNIQGSNLSARRSTPVMNRLHGLWSIGSVIGGVLAASMAALLIPLQWHLLGAAALMAMALWYIGGGLLTSDQVIPDEGSDKSGIKKPKARVPISLWVFAVLGGATFIPEMVASDWSPFRLSDDLQAGAGLAGIAYVAFTTGMVAGRLSGDWASAKLGKDRLLKYAIVVAAIGLGLACLVDYTPVVFASLTLAGVGISVLFPALYDNAAQDPHRPAAALGAMTAGSRGAMLIAPLAIGFLANSSLFSVGMAMAVLALPCLLIVGYLTVRFIHVERN</sequence>
<dbReference type="GO" id="GO:0016020">
    <property type="term" value="C:membrane"/>
    <property type="evidence" value="ECO:0007669"/>
    <property type="project" value="UniProtKB-SubCell"/>
</dbReference>
<feature type="transmembrane region" description="Helical" evidence="5">
    <location>
        <begin position="334"/>
        <end position="357"/>
    </location>
</feature>
<feature type="transmembrane region" description="Helical" evidence="5">
    <location>
        <begin position="99"/>
        <end position="119"/>
    </location>
</feature>
<feature type="domain" description="Major facilitator superfamily (MFS) profile" evidence="6">
    <location>
        <begin position="11"/>
        <end position="393"/>
    </location>
</feature>
<feature type="transmembrane region" description="Helical" evidence="5">
    <location>
        <begin position="245"/>
        <end position="267"/>
    </location>
</feature>
<keyword evidence="2 5" id="KW-0812">Transmembrane</keyword>
<dbReference type="AlphaFoldDB" id="A0A6S6UGF2"/>
<protein>
    <recommendedName>
        <fullName evidence="6">Major facilitator superfamily (MFS) profile domain-containing protein</fullName>
    </recommendedName>
</protein>
<evidence type="ECO:0000256" key="4">
    <source>
        <dbReference type="ARBA" id="ARBA00023136"/>
    </source>
</evidence>
<feature type="transmembrane region" description="Helical" evidence="5">
    <location>
        <begin position="363"/>
        <end position="385"/>
    </location>
</feature>
<feature type="transmembrane region" description="Helical" evidence="5">
    <location>
        <begin position="140"/>
        <end position="161"/>
    </location>
</feature>
<feature type="transmembrane region" description="Helical" evidence="5">
    <location>
        <begin position="279"/>
        <end position="297"/>
    </location>
</feature>